<dbReference type="GO" id="GO:0015074">
    <property type="term" value="P:DNA integration"/>
    <property type="evidence" value="ECO:0007669"/>
    <property type="project" value="InterPro"/>
</dbReference>
<dbReference type="Pfam" id="PF13359">
    <property type="entry name" value="DDE_Tnp_4"/>
    <property type="match status" value="1"/>
</dbReference>
<sequence>MDPNIMLMIIMKFLIQARDEPMRHAEITMKKVTAMYYLYLRYKKLEEQKNRRIWVRPIFTEERRLAQGDSNNLLVEMQLTDPEKYFNYLRMSSTIFNELLKIVGPLIEKQTAVRKPIPARTRLEMTIRWLASGDSMMSLSYAYRIAQCTLSHIIPETCEAIWLSLQKKVMVDPTEENWSRIAEDFELICQFPHCIGAIDGKHVEIQAPPRSGSCYYNYKGRHSINLLAVSDAKNRFIIVDIGAEGRQSDGEGHVARWLERLQQFEFSVVHRKGFSHKNADGLSRRLCEMENCQYCAKVERKSSQGQEKTVARISLDTGSLELWRKEQRLDPDISLILQAKKLVVPRSQVARILEEAHDSSSGGYFGMNKTPTKRSPSGKGKSPLQIYNVGTHFQRVQMDILGPLPRTSAGNKYLLVIVDCFTKWVEAFPVRNIRTRTIAEVFVNEIISRHGVPSEIHTDQGRNFESKLFWGLMNLLGIKKTRTTPLHPQSDGQVKRQHQTITNFLAKFVSENQKGWDRDLRLPLDLLQGNSSGIQEQESSGNYVQDLRKRLGRIHFEARERMSLRSSKTKTWRRGRAPKLQSNWEGPYSIVRKLSDVVFCIHRSPRNRKKIVHADRLAPFVERHLVTREGGKKEMPEAATDEKRLRLLRRSSGPSPPSNFAFFSFKEDSPFFKKDRLSRGFRSVVFRGIMGKCQGGGLGNPLDKGSTVVTSSLTLPEKGRKKAASLEEPSAQVSRQKRSTGGGLVIDLPDEDAAWARKKKHRGIEVPEEQLQTASLIVGTTIWKRESSVACCGRPVCSPTTRVSCRVERPLGVDRSTVKSTEIHVKVIEATVAGELVIKNKSPVRFLLDSSHGGRVSP</sequence>
<feature type="domain" description="Integrase catalytic" evidence="4">
    <location>
        <begin position="379"/>
        <end position="563"/>
    </location>
</feature>
<evidence type="ECO:0000313" key="5">
    <source>
        <dbReference type="EMBL" id="TGZ48591.1"/>
    </source>
</evidence>
<dbReference type="PANTHER" id="PTHR37984">
    <property type="entry name" value="PROTEIN CBG26694"/>
    <property type="match status" value="1"/>
</dbReference>
<dbReference type="InterPro" id="IPR027806">
    <property type="entry name" value="HARBI1_dom"/>
</dbReference>
<accession>A0A4S2KGM0</accession>
<feature type="region of interest" description="Disordered" evidence="3">
    <location>
        <begin position="363"/>
        <end position="382"/>
    </location>
</feature>
<evidence type="ECO:0000313" key="6">
    <source>
        <dbReference type="Proteomes" id="UP000310200"/>
    </source>
</evidence>
<reference evidence="5 6" key="1">
    <citation type="journal article" date="2019" name="Philos. Trans. R. Soc. Lond., B, Biol. Sci.">
        <title>Ant behaviour and brain gene expression of defending hosts depend on the ecological success of the intruding social parasite.</title>
        <authorList>
            <person name="Kaur R."/>
            <person name="Stoldt M."/>
            <person name="Jongepier E."/>
            <person name="Feldmeyer B."/>
            <person name="Menzel F."/>
            <person name="Bornberg-Bauer E."/>
            <person name="Foitzik S."/>
        </authorList>
    </citation>
    <scope>NUCLEOTIDE SEQUENCE [LARGE SCALE GENOMIC DNA]</scope>
    <source>
        <tissue evidence="5">Whole body</tissue>
    </source>
</reference>
<comment type="cofactor">
    <cofactor evidence="1">
        <name>a divalent metal cation</name>
        <dbReference type="ChEBI" id="CHEBI:60240"/>
    </cofactor>
</comment>
<feature type="non-terminal residue" evidence="5">
    <location>
        <position position="858"/>
    </location>
</feature>
<dbReference type="STRING" id="300112.A0A4S2KGM0"/>
<dbReference type="PANTHER" id="PTHR37984:SF15">
    <property type="entry name" value="INTEGRASE CATALYTIC DOMAIN-CONTAINING PROTEIN"/>
    <property type="match status" value="1"/>
</dbReference>
<keyword evidence="6" id="KW-1185">Reference proteome</keyword>
<organism evidence="5 6">
    <name type="scientific">Temnothorax longispinosus</name>
    <dbReference type="NCBI Taxonomy" id="300112"/>
    <lineage>
        <taxon>Eukaryota</taxon>
        <taxon>Metazoa</taxon>
        <taxon>Ecdysozoa</taxon>
        <taxon>Arthropoda</taxon>
        <taxon>Hexapoda</taxon>
        <taxon>Insecta</taxon>
        <taxon>Pterygota</taxon>
        <taxon>Neoptera</taxon>
        <taxon>Endopterygota</taxon>
        <taxon>Hymenoptera</taxon>
        <taxon>Apocrita</taxon>
        <taxon>Aculeata</taxon>
        <taxon>Formicoidea</taxon>
        <taxon>Formicidae</taxon>
        <taxon>Myrmicinae</taxon>
        <taxon>Temnothorax</taxon>
    </lineage>
</organism>
<dbReference type="SUPFAM" id="SSF53098">
    <property type="entry name" value="Ribonuclease H-like"/>
    <property type="match status" value="1"/>
</dbReference>
<evidence type="ECO:0000256" key="3">
    <source>
        <dbReference type="SAM" id="MobiDB-lite"/>
    </source>
</evidence>
<gene>
    <name evidence="5" type="ORF">DBV15_11889</name>
</gene>
<name>A0A4S2KGM0_9HYME</name>
<dbReference type="GO" id="GO:0046872">
    <property type="term" value="F:metal ion binding"/>
    <property type="evidence" value="ECO:0007669"/>
    <property type="project" value="UniProtKB-KW"/>
</dbReference>
<dbReference type="Pfam" id="PF00665">
    <property type="entry name" value="rve"/>
    <property type="match status" value="1"/>
</dbReference>
<evidence type="ECO:0000259" key="4">
    <source>
        <dbReference type="PROSITE" id="PS50994"/>
    </source>
</evidence>
<evidence type="ECO:0000256" key="2">
    <source>
        <dbReference type="ARBA" id="ARBA00022723"/>
    </source>
</evidence>
<dbReference type="Proteomes" id="UP000310200">
    <property type="component" value="Unassembled WGS sequence"/>
</dbReference>
<dbReference type="FunFam" id="3.30.420.10:FF:000032">
    <property type="entry name" value="Retrovirus-related Pol polyprotein from transposon 297-like Protein"/>
    <property type="match status" value="1"/>
</dbReference>
<dbReference type="InterPro" id="IPR036397">
    <property type="entry name" value="RNaseH_sf"/>
</dbReference>
<dbReference type="InterPro" id="IPR012337">
    <property type="entry name" value="RNaseH-like_sf"/>
</dbReference>
<comment type="caution">
    <text evidence="5">The sequence shown here is derived from an EMBL/GenBank/DDBJ whole genome shotgun (WGS) entry which is preliminary data.</text>
</comment>
<dbReference type="GO" id="GO:0003676">
    <property type="term" value="F:nucleic acid binding"/>
    <property type="evidence" value="ECO:0007669"/>
    <property type="project" value="InterPro"/>
</dbReference>
<dbReference type="AlphaFoldDB" id="A0A4S2KGM0"/>
<evidence type="ECO:0000256" key="1">
    <source>
        <dbReference type="ARBA" id="ARBA00001968"/>
    </source>
</evidence>
<proteinExistence type="predicted"/>
<dbReference type="InterPro" id="IPR050951">
    <property type="entry name" value="Retrovirus_Pol_polyprotein"/>
</dbReference>
<feature type="region of interest" description="Disordered" evidence="3">
    <location>
        <begin position="713"/>
        <end position="743"/>
    </location>
</feature>
<dbReference type="EMBL" id="QBLH01002393">
    <property type="protein sequence ID" value="TGZ48591.1"/>
    <property type="molecule type" value="Genomic_DNA"/>
</dbReference>
<dbReference type="InterPro" id="IPR001584">
    <property type="entry name" value="Integrase_cat-core"/>
</dbReference>
<dbReference type="Pfam" id="PF22938">
    <property type="entry name" value="Integrase_p58_C"/>
    <property type="match status" value="1"/>
</dbReference>
<keyword evidence="2" id="KW-0479">Metal-binding</keyword>
<protein>
    <recommendedName>
        <fullName evidence="4">Integrase catalytic domain-containing protein</fullName>
    </recommendedName>
</protein>
<dbReference type="PROSITE" id="PS50994">
    <property type="entry name" value="INTEGRASE"/>
    <property type="match status" value="1"/>
</dbReference>
<dbReference type="Gene3D" id="3.30.420.10">
    <property type="entry name" value="Ribonuclease H-like superfamily/Ribonuclease H"/>
    <property type="match status" value="1"/>
</dbReference>
<dbReference type="InterPro" id="IPR054465">
    <property type="entry name" value="Integrase_p58-like_C"/>
</dbReference>